<keyword evidence="15" id="KW-0732">Signal</keyword>
<evidence type="ECO:0000256" key="7">
    <source>
        <dbReference type="ARBA" id="ARBA00022490"/>
    </source>
</evidence>
<dbReference type="PROSITE" id="PS51440">
    <property type="entry name" value="TIM_2"/>
    <property type="match status" value="1"/>
</dbReference>
<dbReference type="HAMAP" id="MF_00147_B">
    <property type="entry name" value="TIM_B"/>
    <property type="match status" value="1"/>
</dbReference>
<dbReference type="PROSITE" id="PS00171">
    <property type="entry name" value="TIM_1"/>
    <property type="match status" value="1"/>
</dbReference>
<dbReference type="InterPro" id="IPR005511">
    <property type="entry name" value="SMP-30"/>
</dbReference>
<dbReference type="Gene3D" id="3.20.20.70">
    <property type="entry name" value="Aldolase class I"/>
    <property type="match status" value="1"/>
</dbReference>
<dbReference type="PANTHER" id="PTHR21139:SF42">
    <property type="entry name" value="TRIOSEPHOSPHATE ISOMERASE"/>
    <property type="match status" value="1"/>
</dbReference>
<keyword evidence="13" id="KW-0479">Metal-binding</keyword>
<evidence type="ECO:0000313" key="17">
    <source>
        <dbReference type="EMBL" id="CAD9335183.1"/>
    </source>
</evidence>
<dbReference type="InterPro" id="IPR035990">
    <property type="entry name" value="TIM_sf"/>
</dbReference>
<comment type="pathway">
    <text evidence="1">Carbohydrate degradation; glycolysis; D-glyceraldehyde 3-phosphate from glycerone phosphate: step 1/1.</text>
</comment>
<keyword evidence="8" id="KW-0324">Glycolysis</keyword>
<evidence type="ECO:0000256" key="6">
    <source>
        <dbReference type="ARBA" id="ARBA00022432"/>
    </source>
</evidence>
<accession>A0A7S2EH67</accession>
<feature type="binding site" evidence="13">
    <location>
        <position position="360"/>
    </location>
    <ligand>
        <name>a divalent metal cation</name>
        <dbReference type="ChEBI" id="CHEBI:60240"/>
    </ligand>
</feature>
<feature type="binding site" evidence="13">
    <location>
        <position position="452"/>
    </location>
    <ligand>
        <name>substrate</name>
    </ligand>
</feature>
<feature type="region of interest" description="Disordered" evidence="14">
    <location>
        <begin position="49"/>
        <end position="74"/>
    </location>
</feature>
<evidence type="ECO:0000256" key="2">
    <source>
        <dbReference type="ARBA" id="ARBA00004742"/>
    </source>
</evidence>
<feature type="active site" description="Proton donor/acceptor" evidence="12">
    <location>
        <position position="557"/>
    </location>
</feature>
<dbReference type="PANTHER" id="PTHR21139">
    <property type="entry name" value="TRIOSEPHOSPHATE ISOMERASE"/>
    <property type="match status" value="1"/>
</dbReference>
<dbReference type="GO" id="GO:0019563">
    <property type="term" value="P:glycerol catabolic process"/>
    <property type="evidence" value="ECO:0007669"/>
    <property type="project" value="TreeGrafter"/>
</dbReference>
<evidence type="ECO:0000256" key="11">
    <source>
        <dbReference type="ARBA" id="ARBA00056661"/>
    </source>
</evidence>
<comment type="function">
    <text evidence="11">Catalyzes the interconversion of glyceraldehyde 3-phosphate and dihydroxyacetone phosphate in the glycolytic and gluconeogenic pathways.</text>
</comment>
<dbReference type="PRINTS" id="PR01790">
    <property type="entry name" value="SMP30FAMILY"/>
</dbReference>
<dbReference type="Gene3D" id="2.120.10.30">
    <property type="entry name" value="TolB, C-terminal domain"/>
    <property type="match status" value="1"/>
</dbReference>
<feature type="signal peptide" evidence="15">
    <location>
        <begin position="1"/>
        <end position="21"/>
    </location>
</feature>
<dbReference type="GO" id="GO:0005829">
    <property type="term" value="C:cytosol"/>
    <property type="evidence" value="ECO:0007669"/>
    <property type="project" value="TreeGrafter"/>
</dbReference>
<dbReference type="SUPFAM" id="SSF51351">
    <property type="entry name" value="Triosephosphate isomerase (TIM)"/>
    <property type="match status" value="1"/>
</dbReference>
<proteinExistence type="inferred from homology"/>
<evidence type="ECO:0000256" key="3">
    <source>
        <dbReference type="ARBA" id="ARBA00007422"/>
    </source>
</evidence>
<dbReference type="EC" id="5.3.1.1" evidence="5"/>
<evidence type="ECO:0000256" key="10">
    <source>
        <dbReference type="ARBA" id="ARBA00052432"/>
    </source>
</evidence>
<comment type="pathway">
    <text evidence="2">Carbohydrate biosynthesis; gluconeogenesis.</text>
</comment>
<evidence type="ECO:0000256" key="4">
    <source>
        <dbReference type="ARBA" id="ARBA00011738"/>
    </source>
</evidence>
<keyword evidence="13" id="KW-0862">Zinc</keyword>
<evidence type="ECO:0000256" key="9">
    <source>
        <dbReference type="ARBA" id="ARBA00023235"/>
    </source>
</evidence>
<evidence type="ECO:0000256" key="14">
    <source>
        <dbReference type="SAM" id="MobiDB-lite"/>
    </source>
</evidence>
<dbReference type="GO" id="GO:0004807">
    <property type="term" value="F:triose-phosphate isomerase activity"/>
    <property type="evidence" value="ECO:0007669"/>
    <property type="project" value="UniProtKB-EC"/>
</dbReference>
<feature type="binding site" evidence="13">
    <location>
        <position position="506"/>
    </location>
    <ligand>
        <name>a divalent metal cation</name>
        <dbReference type="ChEBI" id="CHEBI:60240"/>
    </ligand>
</feature>
<feature type="domain" description="SMP-30/Gluconolactonase/LRE-like region" evidence="16">
    <location>
        <begin position="358"/>
        <end position="615"/>
    </location>
</feature>
<feature type="binding site" evidence="13">
    <location>
        <position position="450"/>
    </location>
    <ligand>
        <name>substrate</name>
    </ligand>
</feature>
<dbReference type="NCBIfam" id="TIGR00419">
    <property type="entry name" value="tim"/>
    <property type="match status" value="1"/>
</dbReference>
<dbReference type="AlphaFoldDB" id="A0A7S2EH67"/>
<keyword evidence="9" id="KW-0413">Isomerase</keyword>
<dbReference type="InterPro" id="IPR020861">
    <property type="entry name" value="Triosephosphate_isomerase_AS"/>
</dbReference>
<dbReference type="Pfam" id="PF08450">
    <property type="entry name" value="SGL"/>
    <property type="match status" value="1"/>
</dbReference>
<dbReference type="FunFam" id="3.20.20.70:FF:000016">
    <property type="entry name" value="Triosephosphate isomerase"/>
    <property type="match status" value="1"/>
</dbReference>
<dbReference type="InterPro" id="IPR013658">
    <property type="entry name" value="SGL"/>
</dbReference>
<comment type="cofactor">
    <cofactor evidence="13">
        <name>Zn(2+)</name>
        <dbReference type="ChEBI" id="CHEBI:29105"/>
    </cofactor>
    <text evidence="13">Binds 1 divalent metal cation per subunit.</text>
</comment>
<evidence type="ECO:0000256" key="13">
    <source>
        <dbReference type="PIRSR" id="PIRSR605511-2"/>
    </source>
</evidence>
<sequence length="677" mass="71670">MPLRLLPLAASALLLAPPCEAFAPSPPPLARRTPPVSALFSYLDSLSSGQDARSHAPPAAQGGPVASGGGPSSALRRPVVAGNWKLNPATLPEASNLLQLLSANFLNNRADAAAEVVVFPPFPYLSEAVSVLQGTGIKVGAQNVGLQTKGAFTGEVAPSMVRSLGCDYVMLGHSERRTLFGETDAAINSKLKLCLDEPGLGVVLCVGETEEEYEANLLASVVDVQIRKGLSGVGAADLGRIVIAYEPVWAIGTGKVATPDQAQVAHVAVRDTLEDVYGSDAAQSVRVQYGGSVTPESIEGLMAKPDVDGALVGGASLTADSFTRITDGASSAPSLDPVPSYVPRELTAMEVVTTKNVLGESPVWSINDQALYWISAPEEEVWTWNLVDAPYRRLYGTTIGCVALKAGAPGDLLVAGERAFLSTNMSPEMTDFATGPEVLCERPERTEATRPNDGRVDREGRLVFGMYNNYHRSGASEGRNNAGLYRLDPETLTSTEILDYRYRVSNCICFSPDGRIVYFCDTPTRKVYAFDYPEDDGPLTNRRLIWTMPPDMPGGPDGAQTDADGFIWMAISGAGKVLRVDPTSGEIDMIVHLPVKSPTSCTFGGPDLDELFITTRGPDGGGLYRVKMPFGVRGLPEPEFGGGGGEVAHVPREPTGPYYLDDAPGAMSAAGGYLSGL</sequence>
<protein>
    <recommendedName>
        <fullName evidence="5">triose-phosphate isomerase</fullName>
        <ecNumber evidence="5">5.3.1.1</ecNumber>
    </recommendedName>
</protein>
<evidence type="ECO:0000259" key="16">
    <source>
        <dbReference type="Pfam" id="PF08450"/>
    </source>
</evidence>
<dbReference type="InterPro" id="IPR011042">
    <property type="entry name" value="6-blade_b-propeller_TolB-like"/>
</dbReference>
<dbReference type="SUPFAM" id="SSF63829">
    <property type="entry name" value="Calcium-dependent phosphotriesterase"/>
    <property type="match status" value="1"/>
</dbReference>
<keyword evidence="6" id="KW-0312">Gluconeogenesis</keyword>
<dbReference type="GO" id="GO:0046166">
    <property type="term" value="P:glyceraldehyde-3-phosphate biosynthetic process"/>
    <property type="evidence" value="ECO:0007669"/>
    <property type="project" value="TreeGrafter"/>
</dbReference>
<reference evidence="17" key="1">
    <citation type="submission" date="2021-01" db="EMBL/GenBank/DDBJ databases">
        <authorList>
            <person name="Corre E."/>
            <person name="Pelletier E."/>
            <person name="Niang G."/>
            <person name="Scheremetjew M."/>
            <person name="Finn R."/>
            <person name="Kale V."/>
            <person name="Holt S."/>
            <person name="Cochrane G."/>
            <person name="Meng A."/>
            <person name="Brown T."/>
            <person name="Cohen L."/>
        </authorList>
    </citation>
    <scope>NUCLEOTIDE SEQUENCE</scope>
    <source>
        <strain evidence="17">Grunow 1884</strain>
    </source>
</reference>
<dbReference type="InterPro" id="IPR022896">
    <property type="entry name" value="TrioseP_Isoase_bac/euk"/>
</dbReference>
<dbReference type="InterPro" id="IPR000652">
    <property type="entry name" value="Triosephosphate_isomerase"/>
</dbReference>
<gene>
    <name evidence="17" type="ORF">OSIN01602_LOCUS8001</name>
</gene>
<evidence type="ECO:0000256" key="12">
    <source>
        <dbReference type="PIRSR" id="PIRSR605511-1"/>
    </source>
</evidence>
<evidence type="ECO:0000256" key="8">
    <source>
        <dbReference type="ARBA" id="ARBA00023152"/>
    </source>
</evidence>
<comment type="subunit">
    <text evidence="4">Homodimer.</text>
</comment>
<dbReference type="CDD" id="cd00311">
    <property type="entry name" value="TIM"/>
    <property type="match status" value="1"/>
</dbReference>
<feature type="binding site" evidence="13">
    <location>
        <position position="557"/>
    </location>
    <ligand>
        <name>a divalent metal cation</name>
        <dbReference type="ChEBI" id="CHEBI:60240"/>
    </ligand>
</feature>
<dbReference type="Pfam" id="PF00121">
    <property type="entry name" value="TIM"/>
    <property type="match status" value="1"/>
</dbReference>
<dbReference type="EMBL" id="HBGO01014161">
    <property type="protein sequence ID" value="CAD9335183.1"/>
    <property type="molecule type" value="Transcribed_RNA"/>
</dbReference>
<name>A0A7S2EH67_TRICV</name>
<feature type="chain" id="PRO_5031412224" description="triose-phosphate isomerase" evidence="15">
    <location>
        <begin position="22"/>
        <end position="677"/>
    </location>
</feature>
<evidence type="ECO:0000256" key="15">
    <source>
        <dbReference type="SAM" id="SignalP"/>
    </source>
</evidence>
<evidence type="ECO:0000256" key="1">
    <source>
        <dbReference type="ARBA" id="ARBA00004680"/>
    </source>
</evidence>
<dbReference type="InterPro" id="IPR013785">
    <property type="entry name" value="Aldolase_TIM"/>
</dbReference>
<dbReference type="GO" id="GO:0006096">
    <property type="term" value="P:glycolytic process"/>
    <property type="evidence" value="ECO:0007669"/>
    <property type="project" value="UniProtKB-KW"/>
</dbReference>
<comment type="similarity">
    <text evidence="3">Belongs to the triosephosphate isomerase family.</text>
</comment>
<evidence type="ECO:0000256" key="5">
    <source>
        <dbReference type="ARBA" id="ARBA00011940"/>
    </source>
</evidence>
<comment type="catalytic activity">
    <reaction evidence="10">
        <text>D-glyceraldehyde 3-phosphate = dihydroxyacetone phosphate</text>
        <dbReference type="Rhea" id="RHEA:18585"/>
        <dbReference type="ChEBI" id="CHEBI:57642"/>
        <dbReference type="ChEBI" id="CHEBI:59776"/>
        <dbReference type="EC" id="5.3.1.1"/>
    </reaction>
    <physiologicalReaction direction="left-to-right" evidence="10">
        <dbReference type="Rhea" id="RHEA:18586"/>
    </physiologicalReaction>
</comment>
<keyword evidence="7" id="KW-0963">Cytoplasm</keyword>
<dbReference type="GO" id="GO:0046872">
    <property type="term" value="F:metal ion binding"/>
    <property type="evidence" value="ECO:0007669"/>
    <property type="project" value="UniProtKB-KW"/>
</dbReference>
<dbReference type="GO" id="GO:0006094">
    <property type="term" value="P:gluconeogenesis"/>
    <property type="evidence" value="ECO:0007669"/>
    <property type="project" value="UniProtKB-KW"/>
</dbReference>
<organism evidence="17">
    <name type="scientific">Trieres chinensis</name>
    <name type="common">Marine centric diatom</name>
    <name type="synonym">Odontella sinensis</name>
    <dbReference type="NCBI Taxonomy" id="1514140"/>
    <lineage>
        <taxon>Eukaryota</taxon>
        <taxon>Sar</taxon>
        <taxon>Stramenopiles</taxon>
        <taxon>Ochrophyta</taxon>
        <taxon>Bacillariophyta</taxon>
        <taxon>Mediophyceae</taxon>
        <taxon>Biddulphiophycidae</taxon>
        <taxon>Eupodiscales</taxon>
        <taxon>Parodontellaceae</taxon>
        <taxon>Trieres</taxon>
    </lineage>
</organism>